<dbReference type="EMBL" id="JYDP01000031">
    <property type="protein sequence ID" value="KRZ13591.1"/>
    <property type="molecule type" value="Genomic_DNA"/>
</dbReference>
<evidence type="ECO:0000313" key="2">
    <source>
        <dbReference type="Proteomes" id="UP000055024"/>
    </source>
</evidence>
<evidence type="ECO:0000313" key="1">
    <source>
        <dbReference type="EMBL" id="KRZ13591.1"/>
    </source>
</evidence>
<comment type="caution">
    <text evidence="1">The sequence shown here is derived from an EMBL/GenBank/DDBJ whole genome shotgun (WGS) entry which is preliminary data.</text>
</comment>
<dbReference type="AlphaFoldDB" id="A0A0V1HTV4"/>
<organism evidence="1 2">
    <name type="scientific">Trichinella zimbabwensis</name>
    <dbReference type="NCBI Taxonomy" id="268475"/>
    <lineage>
        <taxon>Eukaryota</taxon>
        <taxon>Metazoa</taxon>
        <taxon>Ecdysozoa</taxon>
        <taxon>Nematoda</taxon>
        <taxon>Enoplea</taxon>
        <taxon>Dorylaimia</taxon>
        <taxon>Trichinellida</taxon>
        <taxon>Trichinellidae</taxon>
        <taxon>Trichinella</taxon>
    </lineage>
</organism>
<dbReference type="Proteomes" id="UP000055024">
    <property type="component" value="Unassembled WGS sequence"/>
</dbReference>
<name>A0A0V1HTV4_9BILA</name>
<proteinExistence type="predicted"/>
<keyword evidence="2" id="KW-1185">Reference proteome</keyword>
<gene>
    <name evidence="1" type="ORF">T11_7116</name>
</gene>
<reference evidence="1 2" key="1">
    <citation type="submission" date="2015-01" db="EMBL/GenBank/DDBJ databases">
        <title>Evolution of Trichinella species and genotypes.</title>
        <authorList>
            <person name="Korhonen P.K."/>
            <person name="Edoardo P."/>
            <person name="Giuseppe L.R."/>
            <person name="Gasser R.B."/>
        </authorList>
    </citation>
    <scope>NUCLEOTIDE SEQUENCE [LARGE SCALE GENOMIC DNA]</scope>
    <source>
        <strain evidence="1">ISS1029</strain>
    </source>
</reference>
<accession>A0A0V1HTV4</accession>
<protein>
    <submittedName>
        <fullName evidence="1">Uncharacterized protein</fullName>
    </submittedName>
</protein>
<sequence length="95" mass="10793">MFVNRKLLEANKKSVTKSSINCLENVKSTKLSTRHKKVILKSFCTYVPDCLITVLLTGHYVGIELVVIKGHSEIFHSLNGTWYNLSHLNIDTEKC</sequence>